<gene>
    <name evidence="4" type="ORF">SAMN04488011_106102</name>
</gene>
<dbReference type="Gene3D" id="2.40.160.10">
    <property type="entry name" value="Porin"/>
    <property type="match status" value="1"/>
</dbReference>
<dbReference type="EMBL" id="FOCM01000006">
    <property type="protein sequence ID" value="SEN76597.1"/>
    <property type="molecule type" value="Genomic_DNA"/>
</dbReference>
<feature type="domain" description="Outer membrane protein beta-barrel" evidence="3">
    <location>
        <begin position="32"/>
        <end position="204"/>
    </location>
</feature>
<evidence type="ECO:0000256" key="1">
    <source>
        <dbReference type="ARBA" id="ARBA00022729"/>
    </source>
</evidence>
<accession>A0A1H8J8R6</accession>
<dbReference type="Pfam" id="PF13505">
    <property type="entry name" value="OMP_b-brl"/>
    <property type="match status" value="1"/>
</dbReference>
<feature type="signal peptide" evidence="2">
    <location>
        <begin position="1"/>
        <end position="22"/>
    </location>
</feature>
<organism evidence="4 5">
    <name type="scientific">Palleronia pelagia</name>
    <dbReference type="NCBI Taxonomy" id="387096"/>
    <lineage>
        <taxon>Bacteria</taxon>
        <taxon>Pseudomonadati</taxon>
        <taxon>Pseudomonadota</taxon>
        <taxon>Alphaproteobacteria</taxon>
        <taxon>Rhodobacterales</taxon>
        <taxon>Roseobacteraceae</taxon>
        <taxon>Palleronia</taxon>
    </lineage>
</organism>
<dbReference type="InterPro" id="IPR011250">
    <property type="entry name" value="OMP/PagP_B-barrel"/>
</dbReference>
<feature type="chain" id="PRO_5011525599" evidence="2">
    <location>
        <begin position="23"/>
        <end position="204"/>
    </location>
</feature>
<evidence type="ECO:0000313" key="4">
    <source>
        <dbReference type="EMBL" id="SEN76597.1"/>
    </source>
</evidence>
<proteinExistence type="predicted"/>
<reference evidence="5" key="1">
    <citation type="submission" date="2016-10" db="EMBL/GenBank/DDBJ databases">
        <authorList>
            <person name="Varghese N."/>
            <person name="Submissions S."/>
        </authorList>
    </citation>
    <scope>NUCLEOTIDE SEQUENCE [LARGE SCALE GENOMIC DNA]</scope>
    <source>
        <strain evidence="5">DSM 26893</strain>
    </source>
</reference>
<evidence type="ECO:0000259" key="3">
    <source>
        <dbReference type="Pfam" id="PF13505"/>
    </source>
</evidence>
<dbReference type="InterPro" id="IPR027385">
    <property type="entry name" value="Beta-barrel_OMP"/>
</dbReference>
<name>A0A1H8J8R6_9RHOB</name>
<sequence length="204" mass="21161">MRILLASSMVATLGLAAAPALAGGTVAAPPAEPVVFAPATPLYDWTGFSTGVQLGYGDVDTNVGVDGDGLLYGLRAYYDYDFGNFILGGGVQYDWADIDLETGAGVTAATTENVLRVGLRAGFDSGRNFFYATGGYAEVDVDLAGGGSDDSDGYFVGLGYEVFLTDTVTAGAELLYHEFDDFNGALAGTEADATTASLSINYRF</sequence>
<keyword evidence="5" id="KW-1185">Reference proteome</keyword>
<dbReference type="AlphaFoldDB" id="A0A1H8J8R6"/>
<keyword evidence="1 2" id="KW-0732">Signal</keyword>
<evidence type="ECO:0000313" key="5">
    <source>
        <dbReference type="Proteomes" id="UP000199372"/>
    </source>
</evidence>
<dbReference type="RefSeq" id="WP_091845971.1">
    <property type="nucleotide sequence ID" value="NZ_FOCM01000006.1"/>
</dbReference>
<dbReference type="InterPro" id="IPR023614">
    <property type="entry name" value="Porin_dom_sf"/>
</dbReference>
<evidence type="ECO:0000256" key="2">
    <source>
        <dbReference type="SAM" id="SignalP"/>
    </source>
</evidence>
<dbReference type="OrthoDB" id="268975at2"/>
<dbReference type="SUPFAM" id="SSF56925">
    <property type="entry name" value="OMPA-like"/>
    <property type="match status" value="1"/>
</dbReference>
<dbReference type="Proteomes" id="UP000199372">
    <property type="component" value="Unassembled WGS sequence"/>
</dbReference>
<protein>
    <submittedName>
        <fullName evidence="4">Opacity protein</fullName>
    </submittedName>
</protein>